<keyword evidence="4" id="KW-0238">DNA-binding</keyword>
<feature type="compositionally biased region" description="Pro residues" evidence="7">
    <location>
        <begin position="96"/>
        <end position="110"/>
    </location>
</feature>
<gene>
    <name evidence="9" type="ORF">NA57DRAFT_42152</name>
</gene>
<dbReference type="GO" id="GO:0008270">
    <property type="term" value="F:zinc ion binding"/>
    <property type="evidence" value="ECO:0007669"/>
    <property type="project" value="InterPro"/>
</dbReference>
<evidence type="ECO:0000256" key="1">
    <source>
        <dbReference type="ARBA" id="ARBA00022723"/>
    </source>
</evidence>
<feature type="domain" description="Xylanolytic transcriptional activator regulatory" evidence="8">
    <location>
        <begin position="244"/>
        <end position="393"/>
    </location>
</feature>
<evidence type="ECO:0000256" key="3">
    <source>
        <dbReference type="ARBA" id="ARBA00023015"/>
    </source>
</evidence>
<evidence type="ECO:0000313" key="9">
    <source>
        <dbReference type="EMBL" id="KAF2096590.1"/>
    </source>
</evidence>
<dbReference type="PANTHER" id="PTHR31313:SF79">
    <property type="entry name" value="C6 FINGER DOMAIN-CONTAINING PROTEIN"/>
    <property type="match status" value="1"/>
</dbReference>
<keyword evidence="2" id="KW-0862">Zinc</keyword>
<dbReference type="PANTHER" id="PTHR31313">
    <property type="entry name" value="TY1 ENHANCER ACTIVATOR"/>
    <property type="match status" value="1"/>
</dbReference>
<feature type="compositionally biased region" description="Low complexity" evidence="7">
    <location>
        <begin position="696"/>
        <end position="711"/>
    </location>
</feature>
<evidence type="ECO:0000256" key="5">
    <source>
        <dbReference type="ARBA" id="ARBA00023163"/>
    </source>
</evidence>
<accession>A0A9P4I7S9</accession>
<dbReference type="GO" id="GO:0003677">
    <property type="term" value="F:DNA binding"/>
    <property type="evidence" value="ECO:0007669"/>
    <property type="project" value="UniProtKB-KW"/>
</dbReference>
<protein>
    <recommendedName>
        <fullName evidence="8">Xylanolytic transcriptional activator regulatory domain-containing protein</fullName>
    </recommendedName>
</protein>
<keyword evidence="6" id="KW-0539">Nucleus</keyword>
<keyword evidence="5" id="KW-0804">Transcription</keyword>
<dbReference type="Pfam" id="PF04082">
    <property type="entry name" value="Fungal_trans"/>
    <property type="match status" value="1"/>
</dbReference>
<evidence type="ECO:0000256" key="4">
    <source>
        <dbReference type="ARBA" id="ARBA00023125"/>
    </source>
</evidence>
<keyword evidence="1" id="KW-0479">Metal-binding</keyword>
<evidence type="ECO:0000313" key="10">
    <source>
        <dbReference type="Proteomes" id="UP000799772"/>
    </source>
</evidence>
<feature type="region of interest" description="Disordered" evidence="7">
    <location>
        <begin position="638"/>
        <end position="721"/>
    </location>
</feature>
<feature type="region of interest" description="Disordered" evidence="7">
    <location>
        <begin position="96"/>
        <end position="115"/>
    </location>
</feature>
<evidence type="ECO:0000256" key="6">
    <source>
        <dbReference type="ARBA" id="ARBA00023242"/>
    </source>
</evidence>
<evidence type="ECO:0000256" key="7">
    <source>
        <dbReference type="SAM" id="MobiDB-lite"/>
    </source>
</evidence>
<dbReference type="OrthoDB" id="2283631at2759"/>
<dbReference type="GO" id="GO:0006351">
    <property type="term" value="P:DNA-templated transcription"/>
    <property type="evidence" value="ECO:0007669"/>
    <property type="project" value="InterPro"/>
</dbReference>
<keyword evidence="3" id="KW-0805">Transcription regulation</keyword>
<dbReference type="EMBL" id="ML978129">
    <property type="protein sequence ID" value="KAF2096590.1"/>
    <property type="molecule type" value="Genomic_DNA"/>
</dbReference>
<dbReference type="InterPro" id="IPR007219">
    <property type="entry name" value="XnlR_reg_dom"/>
</dbReference>
<proteinExistence type="predicted"/>
<dbReference type="CDD" id="cd12148">
    <property type="entry name" value="fungal_TF_MHR"/>
    <property type="match status" value="1"/>
</dbReference>
<organism evidence="9 10">
    <name type="scientific">Rhizodiscina lignyota</name>
    <dbReference type="NCBI Taxonomy" id="1504668"/>
    <lineage>
        <taxon>Eukaryota</taxon>
        <taxon>Fungi</taxon>
        <taxon>Dikarya</taxon>
        <taxon>Ascomycota</taxon>
        <taxon>Pezizomycotina</taxon>
        <taxon>Dothideomycetes</taxon>
        <taxon>Pleosporomycetidae</taxon>
        <taxon>Aulographales</taxon>
        <taxon>Rhizodiscinaceae</taxon>
        <taxon>Rhizodiscina</taxon>
    </lineage>
</organism>
<dbReference type="Proteomes" id="UP000799772">
    <property type="component" value="Unassembled WGS sequence"/>
</dbReference>
<dbReference type="InterPro" id="IPR051615">
    <property type="entry name" value="Transcr_Regulatory_Elem"/>
</dbReference>
<evidence type="ECO:0000256" key="2">
    <source>
        <dbReference type="ARBA" id="ARBA00022833"/>
    </source>
</evidence>
<comment type="caution">
    <text evidence="9">The sequence shown here is derived from an EMBL/GenBank/DDBJ whole genome shotgun (WGS) entry which is preliminary data.</text>
</comment>
<dbReference type="AlphaFoldDB" id="A0A9P4I7S9"/>
<name>A0A9P4I7S9_9PEZI</name>
<reference evidence="9" key="1">
    <citation type="journal article" date="2020" name="Stud. Mycol.">
        <title>101 Dothideomycetes genomes: a test case for predicting lifestyles and emergence of pathogens.</title>
        <authorList>
            <person name="Haridas S."/>
            <person name="Albert R."/>
            <person name="Binder M."/>
            <person name="Bloem J."/>
            <person name="Labutti K."/>
            <person name="Salamov A."/>
            <person name="Andreopoulos B."/>
            <person name="Baker S."/>
            <person name="Barry K."/>
            <person name="Bills G."/>
            <person name="Bluhm B."/>
            <person name="Cannon C."/>
            <person name="Castanera R."/>
            <person name="Culley D."/>
            <person name="Daum C."/>
            <person name="Ezra D."/>
            <person name="Gonzalez J."/>
            <person name="Henrissat B."/>
            <person name="Kuo A."/>
            <person name="Liang C."/>
            <person name="Lipzen A."/>
            <person name="Lutzoni F."/>
            <person name="Magnuson J."/>
            <person name="Mondo S."/>
            <person name="Nolan M."/>
            <person name="Ohm R."/>
            <person name="Pangilinan J."/>
            <person name="Park H.-J."/>
            <person name="Ramirez L."/>
            <person name="Alfaro M."/>
            <person name="Sun H."/>
            <person name="Tritt A."/>
            <person name="Yoshinaga Y."/>
            <person name="Zwiers L.-H."/>
            <person name="Turgeon B."/>
            <person name="Goodwin S."/>
            <person name="Spatafora J."/>
            <person name="Crous P."/>
            <person name="Grigoriev I."/>
        </authorList>
    </citation>
    <scope>NUCLEOTIDE SEQUENCE</scope>
    <source>
        <strain evidence="9">CBS 133067</strain>
    </source>
</reference>
<sequence length="774" mass="86261">MAGEAGARPLLPQTAQLQSYGFVQHPQPREQQRNYVFVDEHNRHKRLKACTRLKLTCVPPTVSYEKDMSGSQTFEVNPPQQYRTVDHVQMYQPSMPPSMPPAAPPGPLPQPGHMSASYSSAFPTYQPPSYVDLSSSQASLPSYNSAAPAAIPNQNYTYPPHQAFDASYQHPAGDLAWNGELGTDSLTEALGQLNIDHTGNLASTQAVEDYEADLPVPQHTSSDYRVRIPQEMFPSEQRALQYFKYFFDNIHPYCPVINRAAFYQQWHTNKDSISALLLEGIFACSSLALEGAQAGTKWLALASKHEDSFKDVARLSTIQAMIILLKAREAVPKRGYYYRSWMTVVSSVLMSQELELHEHLELHRNGIPCGATPSECAEKTRIWHMLFILEIMVGGPQGRRDFRVEADTIDFNEPTNIPGFDEAEFQISRQFTYLIRIAKNIKETNLMWQTLRKRRKDWGLDPAFVAHNQVYVNWIRDLPRDMQIQMPADGSLPWMPSHYIGQLHCYYYLSVIMHHRPQIHFLSDAGDPGWKSHMMLCYNSAKAMCRLQEAIIQKYGLDALSCMQRGISFTIYCVLTCTMLHLAAITAPDPELNSEAPDYFVRHMQILEQCVPHWDMPEMHAQINALREAFSADTSKPFALKPSFPHGSPPAHRASQSPPFPADASAPYGSHAAVSGAAHDVPLDSAPGQVPPASVSYPSSHPITPPISTTDSEPKTDSPVGQQSLVSMGATTAGATGQLIGATGPRVPTSVAPQEQAQWNPTRIFEYVSIAEAK</sequence>
<evidence type="ECO:0000259" key="8">
    <source>
        <dbReference type="Pfam" id="PF04082"/>
    </source>
</evidence>
<keyword evidence="10" id="KW-1185">Reference proteome</keyword>